<feature type="transmembrane region" description="Helical" evidence="6">
    <location>
        <begin position="289"/>
        <end position="309"/>
    </location>
</feature>
<feature type="transmembrane region" description="Helical" evidence="6">
    <location>
        <begin position="247"/>
        <end position="268"/>
    </location>
</feature>
<feature type="transmembrane region" description="Helical" evidence="6">
    <location>
        <begin position="75"/>
        <end position="98"/>
    </location>
</feature>
<evidence type="ECO:0000313" key="8">
    <source>
        <dbReference type="Proteomes" id="UP001156974"/>
    </source>
</evidence>
<feature type="transmembrane region" description="Helical" evidence="6">
    <location>
        <begin position="349"/>
        <end position="371"/>
    </location>
</feature>
<keyword evidence="3 6" id="KW-0812">Transmembrane</keyword>
<feature type="transmembrane region" description="Helical" evidence="6">
    <location>
        <begin position="40"/>
        <end position="63"/>
    </location>
</feature>
<evidence type="ECO:0000313" key="7">
    <source>
        <dbReference type="EMBL" id="MDI4668055.1"/>
    </source>
</evidence>
<keyword evidence="2" id="KW-1003">Cell membrane</keyword>
<dbReference type="InterPro" id="IPR050833">
    <property type="entry name" value="Poly_Biosynth_Transport"/>
</dbReference>
<feature type="transmembrane region" description="Helical" evidence="6">
    <location>
        <begin position="321"/>
        <end position="337"/>
    </location>
</feature>
<dbReference type="Proteomes" id="UP001156974">
    <property type="component" value="Unassembled WGS sequence"/>
</dbReference>
<feature type="transmembrane region" description="Helical" evidence="6">
    <location>
        <begin position="409"/>
        <end position="429"/>
    </location>
</feature>
<dbReference type="RefSeq" id="WP_175081956.1">
    <property type="nucleotide sequence ID" value="NZ_JAKUMG010000001.1"/>
</dbReference>
<feature type="transmembrane region" description="Helical" evidence="6">
    <location>
        <begin position="7"/>
        <end position="28"/>
    </location>
</feature>
<keyword evidence="8" id="KW-1185">Reference proteome</keyword>
<reference evidence="7 8" key="1">
    <citation type="submission" date="2022-02" db="EMBL/GenBank/DDBJ databases">
        <title>Genome analysis of Beneficial Microorganisms for Coral consortium from Pocillopora damicornis.</title>
        <authorList>
            <person name="Rosado P.M."/>
            <person name="Cardoso P.M."/>
            <person name="Rosado J.G."/>
            <person name="Schultz J."/>
            <person name="Rocha U."/>
            <person name="Costa T.K."/>
            <person name="Peixoto R.S."/>
        </authorList>
    </citation>
    <scope>NUCLEOTIDE SEQUENCE [LARGE SCALE GENOMIC DNA]</scope>
    <source>
        <strain evidence="7 8">BMC5</strain>
    </source>
</reference>
<keyword evidence="5 6" id="KW-0472">Membrane</keyword>
<organism evidence="7 8">
    <name type="scientific">Pseudoalteromonas shioyasakiensis</name>
    <dbReference type="NCBI Taxonomy" id="1190813"/>
    <lineage>
        <taxon>Bacteria</taxon>
        <taxon>Pseudomonadati</taxon>
        <taxon>Pseudomonadota</taxon>
        <taxon>Gammaproteobacteria</taxon>
        <taxon>Alteromonadales</taxon>
        <taxon>Pseudoalteromonadaceae</taxon>
        <taxon>Pseudoalteromonas</taxon>
    </lineage>
</organism>
<evidence type="ECO:0000256" key="2">
    <source>
        <dbReference type="ARBA" id="ARBA00022475"/>
    </source>
</evidence>
<dbReference type="Pfam" id="PF13440">
    <property type="entry name" value="Polysacc_synt_3"/>
    <property type="match status" value="1"/>
</dbReference>
<gene>
    <name evidence="7" type="ORF">MKZ47_02910</name>
</gene>
<evidence type="ECO:0000256" key="6">
    <source>
        <dbReference type="SAM" id="Phobius"/>
    </source>
</evidence>
<dbReference type="EMBL" id="JAKUMG010000001">
    <property type="protein sequence ID" value="MDI4668055.1"/>
    <property type="molecule type" value="Genomic_DNA"/>
</dbReference>
<feature type="transmembrane region" description="Helical" evidence="6">
    <location>
        <begin position="144"/>
        <end position="165"/>
    </location>
</feature>
<feature type="transmembrane region" description="Helical" evidence="6">
    <location>
        <begin position="435"/>
        <end position="454"/>
    </location>
</feature>
<evidence type="ECO:0000256" key="3">
    <source>
        <dbReference type="ARBA" id="ARBA00022692"/>
    </source>
</evidence>
<feature type="transmembrane region" description="Helical" evidence="6">
    <location>
        <begin position="377"/>
        <end position="397"/>
    </location>
</feature>
<comment type="caution">
    <text evidence="7">The sequence shown here is derived from an EMBL/GenBank/DDBJ whole genome shotgun (WGS) entry which is preliminary data.</text>
</comment>
<dbReference type="PANTHER" id="PTHR30250">
    <property type="entry name" value="PST FAMILY PREDICTED COLANIC ACID TRANSPORTER"/>
    <property type="match status" value="1"/>
</dbReference>
<accession>A0ABT6TVY4</accession>
<feature type="transmembrane region" description="Helical" evidence="6">
    <location>
        <begin position="171"/>
        <end position="189"/>
    </location>
</feature>
<evidence type="ECO:0000256" key="4">
    <source>
        <dbReference type="ARBA" id="ARBA00022989"/>
    </source>
</evidence>
<sequence length="472" mass="53197">MSNLKQICYFALAIFAVKGFGFLLLPITTRFLEKSEFGELNFLVTMSALCSLVVSLGLPELLLKQQYPSFREKMALFRDSLLLTICFSALFLGCSFIFSEQIIATLPAQIKVIDFRLLILNLTFASVLAIPYTYYRLFGYAQKYCFYSIAHAVIQTCLTITLLVLGFNVTGVMVSGVVCTFIIMCLTLSDMRSALKVSYSRFSWRIKKSQTVFLTSIIASGLFVYAGNGAENWFIVAEFNESVLASYYVAAQFAIITSFTFEPIRLWWFAKRFSLIKQDKTQYQNYAITSLNAGLAMCVLMSLLAPIALNSVLPAEYHGKDSWLILLIIVVAIRHHSDIFNIGCYMHKNGVFVSIINFFTALLGLSLLYFLVPKLGVEGAILALIIMQSFKLVCLYSVSQHFEPLKLNFAALVPSWLVLGSITVITLQFSELSLAKWIVCFIYIVGLAYQYRALIKQVIKSLMKEHHHAQLL</sequence>
<keyword evidence="4 6" id="KW-1133">Transmembrane helix</keyword>
<proteinExistence type="predicted"/>
<evidence type="ECO:0000256" key="5">
    <source>
        <dbReference type="ARBA" id="ARBA00023136"/>
    </source>
</evidence>
<feature type="transmembrane region" description="Helical" evidence="6">
    <location>
        <begin position="210"/>
        <end position="227"/>
    </location>
</feature>
<protein>
    <submittedName>
        <fullName evidence="7">Oligosaccharide flippase family protein</fullName>
    </submittedName>
</protein>
<feature type="transmembrane region" description="Helical" evidence="6">
    <location>
        <begin position="118"/>
        <end position="137"/>
    </location>
</feature>
<name>A0ABT6TVY4_9GAMM</name>
<dbReference type="PANTHER" id="PTHR30250:SF11">
    <property type="entry name" value="O-ANTIGEN TRANSPORTER-RELATED"/>
    <property type="match status" value="1"/>
</dbReference>
<comment type="subcellular location">
    <subcellularLocation>
        <location evidence="1">Cell membrane</location>
        <topology evidence="1">Multi-pass membrane protein</topology>
    </subcellularLocation>
</comment>
<evidence type="ECO:0000256" key="1">
    <source>
        <dbReference type="ARBA" id="ARBA00004651"/>
    </source>
</evidence>